<evidence type="ECO:0000256" key="3">
    <source>
        <dbReference type="ARBA" id="ARBA00022618"/>
    </source>
</evidence>
<dbReference type="Gene3D" id="2.30.31.20">
    <property type="entry name" value="Sporulation-specific cell division protein SsgB"/>
    <property type="match status" value="1"/>
</dbReference>
<evidence type="ECO:0000256" key="6">
    <source>
        <dbReference type="ARBA" id="ARBA00023306"/>
    </source>
</evidence>
<name>A0A1I2HHP4_9ACTN</name>
<comment type="similarity">
    <text evidence="2">Belongs to the SsgA family.</text>
</comment>
<dbReference type="GO" id="GO:0030435">
    <property type="term" value="P:sporulation resulting in formation of a cellular spore"/>
    <property type="evidence" value="ECO:0007669"/>
    <property type="project" value="UniProtKB-KW"/>
</dbReference>
<gene>
    <name evidence="7" type="ORF">SAMN05216574_11118</name>
</gene>
<comment type="subcellular location">
    <subcellularLocation>
        <location evidence="1">Cell septum</location>
    </subcellularLocation>
</comment>
<dbReference type="STRING" id="1798228.SAMN05216574_11118"/>
<keyword evidence="4" id="KW-0749">Sporulation</keyword>
<dbReference type="Proteomes" id="UP000198589">
    <property type="component" value="Unassembled WGS sequence"/>
</dbReference>
<protein>
    <submittedName>
        <fullName evidence="7">Streptomyces sporulation and cell division protein, SsgA</fullName>
    </submittedName>
</protein>
<dbReference type="GO" id="GO:0030428">
    <property type="term" value="C:cell septum"/>
    <property type="evidence" value="ECO:0007669"/>
    <property type="project" value="UniProtKB-SubCell"/>
</dbReference>
<dbReference type="OrthoDB" id="3853096at2"/>
<dbReference type="InterPro" id="IPR038658">
    <property type="entry name" value="SsgB_sf"/>
</dbReference>
<evidence type="ECO:0000256" key="5">
    <source>
        <dbReference type="ARBA" id="ARBA00023210"/>
    </source>
</evidence>
<evidence type="ECO:0000256" key="1">
    <source>
        <dbReference type="ARBA" id="ARBA00004431"/>
    </source>
</evidence>
<proteinExistence type="inferred from homology"/>
<sequence>MRSGWTPGYSSPLTLQLVGPQSWTEVPALLCYDAADPFAVRIAFGDVGDGYAVVDLDDGGIAWLLSRELLQAGLEAPAGEGDVRLWPANAATDVLFLHLRAPSGEALFELSRATVAAFLRHTEALVPSGSESELLDLDDELQVLLSNGGTDASGH</sequence>
<dbReference type="Pfam" id="PF04686">
    <property type="entry name" value="SsgA"/>
    <property type="match status" value="1"/>
</dbReference>
<evidence type="ECO:0000313" key="7">
    <source>
        <dbReference type="EMBL" id="SFF28943.1"/>
    </source>
</evidence>
<dbReference type="EMBL" id="FOND01000011">
    <property type="protein sequence ID" value="SFF28943.1"/>
    <property type="molecule type" value="Genomic_DNA"/>
</dbReference>
<dbReference type="GO" id="GO:0000917">
    <property type="term" value="P:division septum assembly"/>
    <property type="evidence" value="ECO:0007669"/>
    <property type="project" value="UniProtKB-KW"/>
</dbReference>
<keyword evidence="5" id="KW-0717">Septation</keyword>
<keyword evidence="6" id="KW-0131">Cell cycle</keyword>
<evidence type="ECO:0000256" key="4">
    <source>
        <dbReference type="ARBA" id="ARBA00022969"/>
    </source>
</evidence>
<organism evidence="7 8">
    <name type="scientific">Blastococcus tunisiensis</name>
    <dbReference type="NCBI Taxonomy" id="1798228"/>
    <lineage>
        <taxon>Bacteria</taxon>
        <taxon>Bacillati</taxon>
        <taxon>Actinomycetota</taxon>
        <taxon>Actinomycetes</taxon>
        <taxon>Geodermatophilales</taxon>
        <taxon>Geodermatophilaceae</taxon>
        <taxon>Blastococcus</taxon>
    </lineage>
</organism>
<dbReference type="InterPro" id="IPR006776">
    <property type="entry name" value="SsgB"/>
</dbReference>
<dbReference type="RefSeq" id="WP_092200117.1">
    <property type="nucleotide sequence ID" value="NZ_FOND01000011.1"/>
</dbReference>
<evidence type="ECO:0000256" key="2">
    <source>
        <dbReference type="ARBA" id="ARBA00009323"/>
    </source>
</evidence>
<accession>A0A1I2HHP4</accession>
<keyword evidence="3 7" id="KW-0132">Cell division</keyword>
<keyword evidence="8" id="KW-1185">Reference proteome</keyword>
<reference evidence="8" key="1">
    <citation type="submission" date="2016-10" db="EMBL/GenBank/DDBJ databases">
        <authorList>
            <person name="Varghese N."/>
            <person name="Submissions S."/>
        </authorList>
    </citation>
    <scope>NUCLEOTIDE SEQUENCE [LARGE SCALE GENOMIC DNA]</scope>
    <source>
        <strain evidence="8">DSM 46838</strain>
    </source>
</reference>
<dbReference type="AlphaFoldDB" id="A0A1I2HHP4"/>
<evidence type="ECO:0000313" key="8">
    <source>
        <dbReference type="Proteomes" id="UP000198589"/>
    </source>
</evidence>